<gene>
    <name evidence="1" type="ORF">LV82_02975</name>
</gene>
<sequence length="90" mass="9570">PRPQETLAKQEASTHVMAYKMPLVGASTASVQDALMAARYRGVRTVEYDGKRVTYASDGEMAAALADLNGQIAGATDRISVVRIQSSKGL</sequence>
<organism evidence="1 2">
    <name type="scientific">Albidovulum inexpectatum</name>
    <dbReference type="NCBI Taxonomy" id="196587"/>
    <lineage>
        <taxon>Bacteria</taxon>
        <taxon>Pseudomonadati</taxon>
        <taxon>Pseudomonadota</taxon>
        <taxon>Alphaproteobacteria</taxon>
        <taxon>Rhodobacterales</taxon>
        <taxon>Paracoccaceae</taxon>
        <taxon>Albidovulum</taxon>
    </lineage>
</organism>
<reference evidence="1 2" key="1">
    <citation type="submission" date="2018-01" db="EMBL/GenBank/DDBJ databases">
        <title>Genomic Encyclopedia of Archaeal and Bacterial Type Strains, Phase II (KMG-II): from individual species to whole genera.</title>
        <authorList>
            <person name="Goeker M."/>
        </authorList>
    </citation>
    <scope>NUCLEOTIDE SEQUENCE [LARGE SCALE GENOMIC DNA]</scope>
    <source>
        <strain evidence="1 2">DSM 12048</strain>
    </source>
</reference>
<accession>A0A2S5JD01</accession>
<keyword evidence="2" id="KW-1185">Reference proteome</keyword>
<dbReference type="NCBIfam" id="NF047331">
    <property type="entry name" value="phage_HTJ"/>
    <property type="match status" value="1"/>
</dbReference>
<name>A0A2S5JD01_9RHOB</name>
<evidence type="ECO:0000313" key="1">
    <source>
        <dbReference type="EMBL" id="PPB79357.1"/>
    </source>
</evidence>
<feature type="non-terminal residue" evidence="1">
    <location>
        <position position="1"/>
    </location>
</feature>
<evidence type="ECO:0000313" key="2">
    <source>
        <dbReference type="Proteomes" id="UP000239736"/>
    </source>
</evidence>
<dbReference type="AlphaFoldDB" id="A0A2S5JD01"/>
<dbReference type="Proteomes" id="UP000239736">
    <property type="component" value="Unassembled WGS sequence"/>
</dbReference>
<dbReference type="EMBL" id="PRDS01000024">
    <property type="protein sequence ID" value="PPB79357.1"/>
    <property type="molecule type" value="Genomic_DNA"/>
</dbReference>
<comment type="caution">
    <text evidence="1">The sequence shown here is derived from an EMBL/GenBank/DDBJ whole genome shotgun (WGS) entry which is preliminary data.</text>
</comment>
<dbReference type="RefSeq" id="WP_211289227.1">
    <property type="nucleotide sequence ID" value="NZ_PRDS01000024.1"/>
</dbReference>
<protein>
    <submittedName>
        <fullName evidence="1">Uncharacterized protein</fullName>
    </submittedName>
</protein>
<proteinExistence type="predicted"/>